<dbReference type="Gene3D" id="1.10.1660.10">
    <property type="match status" value="1"/>
</dbReference>
<evidence type="ECO:0000313" key="3">
    <source>
        <dbReference type="EMBL" id="QLY34805.1"/>
    </source>
</evidence>
<gene>
    <name evidence="3" type="ORF">H0264_31490</name>
</gene>
<protein>
    <submittedName>
        <fullName evidence="3">MerR family transcriptional regulator</fullName>
    </submittedName>
</protein>
<dbReference type="CDD" id="cd00592">
    <property type="entry name" value="HTH_MerR-like"/>
    <property type="match status" value="1"/>
</dbReference>
<dbReference type="GO" id="GO:0003677">
    <property type="term" value="F:DNA binding"/>
    <property type="evidence" value="ECO:0007669"/>
    <property type="project" value="UniProtKB-KW"/>
</dbReference>
<accession>A0A7D6ZV52</accession>
<dbReference type="AlphaFoldDB" id="A0A7D6ZV52"/>
<organism evidence="3 4">
    <name type="scientific">Nocardia huaxiensis</name>
    <dbReference type="NCBI Taxonomy" id="2755382"/>
    <lineage>
        <taxon>Bacteria</taxon>
        <taxon>Bacillati</taxon>
        <taxon>Actinomycetota</taxon>
        <taxon>Actinomycetes</taxon>
        <taxon>Mycobacteriales</taxon>
        <taxon>Nocardiaceae</taxon>
        <taxon>Nocardia</taxon>
    </lineage>
</organism>
<dbReference type="PRINTS" id="PR00040">
    <property type="entry name" value="HTHMERR"/>
</dbReference>
<dbReference type="PROSITE" id="PS50937">
    <property type="entry name" value="HTH_MERR_2"/>
    <property type="match status" value="1"/>
</dbReference>
<dbReference type="GO" id="GO:0003700">
    <property type="term" value="F:DNA-binding transcription factor activity"/>
    <property type="evidence" value="ECO:0007669"/>
    <property type="project" value="InterPro"/>
</dbReference>
<dbReference type="PANTHER" id="PTHR30204">
    <property type="entry name" value="REDOX-CYCLING DRUG-SENSING TRANSCRIPTIONAL ACTIVATOR SOXR"/>
    <property type="match status" value="1"/>
</dbReference>
<proteinExistence type="predicted"/>
<dbReference type="EMBL" id="CP059399">
    <property type="protein sequence ID" value="QLY34805.1"/>
    <property type="molecule type" value="Genomic_DNA"/>
</dbReference>
<keyword evidence="1" id="KW-0238">DNA-binding</keyword>
<dbReference type="InterPro" id="IPR047057">
    <property type="entry name" value="MerR_fam"/>
</dbReference>
<dbReference type="InterPro" id="IPR000551">
    <property type="entry name" value="MerR-type_HTH_dom"/>
</dbReference>
<reference evidence="3 4" key="1">
    <citation type="submission" date="2020-07" db="EMBL/GenBank/DDBJ databases">
        <authorList>
            <person name="Zhuang K."/>
            <person name="Ran Y."/>
        </authorList>
    </citation>
    <scope>NUCLEOTIDE SEQUENCE [LARGE SCALE GENOMIC DNA]</scope>
    <source>
        <strain evidence="3 4">WCH-YHL-001</strain>
    </source>
</reference>
<dbReference type="InterPro" id="IPR009061">
    <property type="entry name" value="DNA-bd_dom_put_sf"/>
</dbReference>
<dbReference type="Pfam" id="PF13411">
    <property type="entry name" value="MerR_1"/>
    <property type="match status" value="1"/>
</dbReference>
<name>A0A7D6ZV52_9NOCA</name>
<sequence>MTIGELAARFGLATHVLRHWEDAGLLRPRRDSAGHRRYQDDDAEAVAMILMGQGVGLSLAEIGALATAAPDRATRHGLLRAHRDQLRERIIRTQAALDTLEHALECEAEDFRTCPHFRAHLAHAVRPETDPVSRPQPTLSEGILPIWQKARR</sequence>
<evidence type="ECO:0000259" key="2">
    <source>
        <dbReference type="PROSITE" id="PS50937"/>
    </source>
</evidence>
<keyword evidence="4" id="KW-1185">Reference proteome</keyword>
<evidence type="ECO:0000256" key="1">
    <source>
        <dbReference type="ARBA" id="ARBA00023125"/>
    </source>
</evidence>
<evidence type="ECO:0000313" key="4">
    <source>
        <dbReference type="Proteomes" id="UP000515512"/>
    </source>
</evidence>
<dbReference type="PANTHER" id="PTHR30204:SF97">
    <property type="entry name" value="MERR FAMILY REGULATORY PROTEIN"/>
    <property type="match status" value="1"/>
</dbReference>
<dbReference type="Proteomes" id="UP000515512">
    <property type="component" value="Chromosome"/>
</dbReference>
<dbReference type="SMART" id="SM00422">
    <property type="entry name" value="HTH_MERR"/>
    <property type="match status" value="1"/>
</dbReference>
<feature type="domain" description="HTH merR-type" evidence="2">
    <location>
        <begin position="1"/>
        <end position="68"/>
    </location>
</feature>
<dbReference type="SUPFAM" id="SSF46955">
    <property type="entry name" value="Putative DNA-binding domain"/>
    <property type="match status" value="1"/>
</dbReference>
<dbReference type="KEGG" id="nhu:H0264_31490"/>